<dbReference type="PROSITE" id="PS50943">
    <property type="entry name" value="HTH_CROC1"/>
    <property type="match status" value="1"/>
</dbReference>
<evidence type="ECO:0000313" key="3">
    <source>
        <dbReference type="EMBL" id="MDP5184440.1"/>
    </source>
</evidence>
<feature type="domain" description="HTH cro/C1-type" evidence="2">
    <location>
        <begin position="16"/>
        <end position="70"/>
    </location>
</feature>
<feature type="compositionally biased region" description="Basic and acidic residues" evidence="1">
    <location>
        <begin position="122"/>
        <end position="143"/>
    </location>
</feature>
<evidence type="ECO:0000259" key="2">
    <source>
        <dbReference type="PROSITE" id="PS50943"/>
    </source>
</evidence>
<reference evidence="4" key="1">
    <citation type="submission" date="2023-05" db="EMBL/GenBank/DDBJ databases">
        <title>Draft genome of Pseudofrankia sp. BMG5.37.</title>
        <authorList>
            <person name="Gtari M."/>
            <person name="Ghodhbane F."/>
            <person name="Sbissi I."/>
        </authorList>
    </citation>
    <scope>NUCLEOTIDE SEQUENCE [LARGE SCALE GENOMIC DNA]</scope>
    <source>
        <strain evidence="4">BMG 814</strain>
    </source>
</reference>
<comment type="caution">
    <text evidence="3">The sequence shown here is derived from an EMBL/GenBank/DDBJ whole genome shotgun (WGS) entry which is preliminary data.</text>
</comment>
<name>A0ABT9IFU4_9ACTN</name>
<keyword evidence="4" id="KW-1185">Reference proteome</keyword>
<sequence>MPDDRVPTEFDLCGLLRRIRRRADLSQREMAARLGVSKSAVAAMEAGTRGVDARLLAAAADLAGLRLVLLDDAGRPVEGMAAGAVRDRAGRRFPAHLDTMLSEERAWRWEHQPGRPRPTYTFDRRSPWEDAADRTRDRPDDHLLPQPGDAPEERAAARRAGAARRRQEELQRRFEAGAFRHIDDGWTCACPPECDELDDRSGRPVHAEDCPCRCDVG</sequence>
<dbReference type="Pfam" id="PF13560">
    <property type="entry name" value="HTH_31"/>
    <property type="match status" value="1"/>
</dbReference>
<evidence type="ECO:0000256" key="1">
    <source>
        <dbReference type="SAM" id="MobiDB-lite"/>
    </source>
</evidence>
<dbReference type="InterPro" id="IPR010982">
    <property type="entry name" value="Lambda_DNA-bd_dom_sf"/>
</dbReference>
<feature type="region of interest" description="Disordered" evidence="1">
    <location>
        <begin position="112"/>
        <end position="169"/>
    </location>
</feature>
<evidence type="ECO:0000313" key="4">
    <source>
        <dbReference type="Proteomes" id="UP001233673"/>
    </source>
</evidence>
<dbReference type="Proteomes" id="UP001233673">
    <property type="component" value="Unassembled WGS sequence"/>
</dbReference>
<dbReference type="SUPFAM" id="SSF47413">
    <property type="entry name" value="lambda repressor-like DNA-binding domains"/>
    <property type="match status" value="1"/>
</dbReference>
<proteinExistence type="predicted"/>
<dbReference type="CDD" id="cd00093">
    <property type="entry name" value="HTH_XRE"/>
    <property type="match status" value="1"/>
</dbReference>
<accession>A0ABT9IFU4</accession>
<dbReference type="EMBL" id="JASNFN010000024">
    <property type="protein sequence ID" value="MDP5184440.1"/>
    <property type="molecule type" value="Genomic_DNA"/>
</dbReference>
<dbReference type="SMART" id="SM00530">
    <property type="entry name" value="HTH_XRE"/>
    <property type="match status" value="1"/>
</dbReference>
<dbReference type="RefSeq" id="WP_306001004.1">
    <property type="nucleotide sequence ID" value="NZ_JASNFN010000024.1"/>
</dbReference>
<gene>
    <name evidence="3" type="ORF">QOZ88_17530</name>
</gene>
<organism evidence="3 4">
    <name type="scientific">Blastococcus carthaginiensis</name>
    <dbReference type="NCBI Taxonomy" id="3050034"/>
    <lineage>
        <taxon>Bacteria</taxon>
        <taxon>Bacillati</taxon>
        <taxon>Actinomycetota</taxon>
        <taxon>Actinomycetes</taxon>
        <taxon>Geodermatophilales</taxon>
        <taxon>Geodermatophilaceae</taxon>
        <taxon>Blastococcus</taxon>
    </lineage>
</organism>
<dbReference type="Gene3D" id="1.10.260.40">
    <property type="entry name" value="lambda repressor-like DNA-binding domains"/>
    <property type="match status" value="1"/>
</dbReference>
<dbReference type="InterPro" id="IPR001387">
    <property type="entry name" value="Cro/C1-type_HTH"/>
</dbReference>
<protein>
    <submittedName>
        <fullName evidence="3">Helix-turn-helix transcriptional regulator</fullName>
    </submittedName>
</protein>